<name>A0A383ERB4_9ZZZZ</name>
<gene>
    <name evidence="1" type="ORF">METZ01_LOCUS511968</name>
</gene>
<proteinExistence type="predicted"/>
<dbReference type="EMBL" id="UINC01227986">
    <property type="protein sequence ID" value="SVE59114.1"/>
    <property type="molecule type" value="Genomic_DNA"/>
</dbReference>
<protein>
    <submittedName>
        <fullName evidence="1">Uncharacterized protein</fullName>
    </submittedName>
</protein>
<dbReference type="AlphaFoldDB" id="A0A383ERB4"/>
<accession>A0A383ERB4</accession>
<organism evidence="1">
    <name type="scientific">marine metagenome</name>
    <dbReference type="NCBI Taxonomy" id="408172"/>
    <lineage>
        <taxon>unclassified sequences</taxon>
        <taxon>metagenomes</taxon>
        <taxon>ecological metagenomes</taxon>
    </lineage>
</organism>
<sequence>NRTPIDITIKINDKKLNLNWNYVQRIANLNDEMGIIIF</sequence>
<evidence type="ECO:0000313" key="1">
    <source>
        <dbReference type="EMBL" id="SVE59114.1"/>
    </source>
</evidence>
<feature type="non-terminal residue" evidence="1">
    <location>
        <position position="1"/>
    </location>
</feature>
<reference evidence="1" key="1">
    <citation type="submission" date="2018-05" db="EMBL/GenBank/DDBJ databases">
        <authorList>
            <person name="Lanie J.A."/>
            <person name="Ng W.-L."/>
            <person name="Kazmierczak K.M."/>
            <person name="Andrzejewski T.M."/>
            <person name="Davidsen T.M."/>
            <person name="Wayne K.J."/>
            <person name="Tettelin H."/>
            <person name="Glass J.I."/>
            <person name="Rusch D."/>
            <person name="Podicherti R."/>
            <person name="Tsui H.-C.T."/>
            <person name="Winkler M.E."/>
        </authorList>
    </citation>
    <scope>NUCLEOTIDE SEQUENCE</scope>
</reference>